<feature type="region of interest" description="Disordered" evidence="1">
    <location>
        <begin position="79"/>
        <end position="100"/>
    </location>
</feature>
<evidence type="ECO:0000313" key="2">
    <source>
        <dbReference type="EMBL" id="CAB4976393.1"/>
    </source>
</evidence>
<feature type="compositionally biased region" description="Basic residues" evidence="1">
    <location>
        <begin position="82"/>
        <end position="93"/>
    </location>
</feature>
<proteinExistence type="predicted"/>
<accession>A0A6J7MD77</accession>
<organism evidence="2">
    <name type="scientific">freshwater metagenome</name>
    <dbReference type="NCBI Taxonomy" id="449393"/>
    <lineage>
        <taxon>unclassified sequences</taxon>
        <taxon>metagenomes</taxon>
        <taxon>ecological metagenomes</taxon>
    </lineage>
</organism>
<sequence>MDSHSTWINHRGSGQVCWDSAGELFFATLKNQMCHRQMSAIKVRAQFAAAEFIEVFYRRKRKRMHSTIDYCTPALQLTNTRRPLKRTTNRRNQPKTVQTP</sequence>
<protein>
    <submittedName>
        <fullName evidence="2">Unannotated protein</fullName>
    </submittedName>
</protein>
<dbReference type="AlphaFoldDB" id="A0A6J7MD77"/>
<dbReference type="EMBL" id="CAFBNE010000271">
    <property type="protein sequence ID" value="CAB4976393.1"/>
    <property type="molecule type" value="Genomic_DNA"/>
</dbReference>
<name>A0A6J7MD77_9ZZZZ</name>
<evidence type="ECO:0000256" key="1">
    <source>
        <dbReference type="SAM" id="MobiDB-lite"/>
    </source>
</evidence>
<reference evidence="2" key="1">
    <citation type="submission" date="2020-05" db="EMBL/GenBank/DDBJ databases">
        <authorList>
            <person name="Chiriac C."/>
            <person name="Salcher M."/>
            <person name="Ghai R."/>
            <person name="Kavagutti S V."/>
        </authorList>
    </citation>
    <scope>NUCLEOTIDE SEQUENCE</scope>
</reference>
<gene>
    <name evidence="2" type="ORF">UFOPK3772_03712</name>
</gene>